<comment type="caution">
    <text evidence="3">The sequence shown here is derived from an EMBL/GenBank/DDBJ whole genome shotgun (WGS) entry which is preliminary data.</text>
</comment>
<evidence type="ECO:0000313" key="4">
    <source>
        <dbReference type="Proteomes" id="UP001141806"/>
    </source>
</evidence>
<name>A0A9Q0QS42_9MAGN</name>
<dbReference type="EMBL" id="JAMYWD010000005">
    <property type="protein sequence ID" value="KAJ4969838.1"/>
    <property type="molecule type" value="Genomic_DNA"/>
</dbReference>
<sequence>MAKAKHRRLAAIARNKDNAFGSLVDTSISETYEEDNWVIVKKQKITILVPPLSAPNKSKTKRLRTNKVQAKSKKEVKCRPLVPIETQPCKSSQDGWEKNSALASTENAQIGEGSLVSRPYPEKKKLRQTATTKKLRTNKMKVKSKRIVNRRSLVPIETHPSKNLEDGGEKTFPLAPSEDIQIGGGTLAFRPDSAMDNLPQPATTERLDLPDQDVRESLMQPPCLDFVCEEPLPSAFEPLKPIEAPRVSDDMKQPSPPSDACDEHMFGTYTPLKTVAAPNFSESIKQPYLPLNVCHNSVGCLVRGSLQHRRMRALNLERKLQRAGGLSKWLVSQGLGQFVQIFQRKNVNKFQLVNLTMNKLKDMGADAVGPRRKLIHALDCLCQPYHF</sequence>
<organism evidence="3 4">
    <name type="scientific">Protea cynaroides</name>
    <dbReference type="NCBI Taxonomy" id="273540"/>
    <lineage>
        <taxon>Eukaryota</taxon>
        <taxon>Viridiplantae</taxon>
        <taxon>Streptophyta</taxon>
        <taxon>Embryophyta</taxon>
        <taxon>Tracheophyta</taxon>
        <taxon>Spermatophyta</taxon>
        <taxon>Magnoliopsida</taxon>
        <taxon>Proteales</taxon>
        <taxon>Proteaceae</taxon>
        <taxon>Protea</taxon>
    </lineage>
</organism>
<dbReference type="CDD" id="cd09487">
    <property type="entry name" value="SAM_superfamily"/>
    <property type="match status" value="1"/>
</dbReference>
<dbReference type="InterPro" id="IPR013761">
    <property type="entry name" value="SAM/pointed_sf"/>
</dbReference>
<accession>A0A9Q0QS42</accession>
<dbReference type="Proteomes" id="UP001141806">
    <property type="component" value="Unassembled WGS sequence"/>
</dbReference>
<dbReference type="PROSITE" id="PS50105">
    <property type="entry name" value="SAM_DOMAIN"/>
    <property type="match status" value="1"/>
</dbReference>
<protein>
    <recommendedName>
        <fullName evidence="2">SAM domain-containing protein</fullName>
    </recommendedName>
</protein>
<dbReference type="PANTHER" id="PTHR10627">
    <property type="entry name" value="SCP160"/>
    <property type="match status" value="1"/>
</dbReference>
<dbReference type="PANTHER" id="PTHR10627:SF68">
    <property type="entry name" value="F26K24.15 PROTEIN-RELATED"/>
    <property type="match status" value="1"/>
</dbReference>
<dbReference type="InterPro" id="IPR001660">
    <property type="entry name" value="SAM"/>
</dbReference>
<evidence type="ECO:0000259" key="2">
    <source>
        <dbReference type="PROSITE" id="PS50105"/>
    </source>
</evidence>
<keyword evidence="4" id="KW-1185">Reference proteome</keyword>
<keyword evidence="1" id="KW-0677">Repeat</keyword>
<dbReference type="OrthoDB" id="271862at2759"/>
<feature type="domain" description="SAM" evidence="2">
    <location>
        <begin position="326"/>
        <end position="384"/>
    </location>
</feature>
<evidence type="ECO:0000256" key="1">
    <source>
        <dbReference type="ARBA" id="ARBA00022737"/>
    </source>
</evidence>
<proteinExistence type="predicted"/>
<evidence type="ECO:0000313" key="3">
    <source>
        <dbReference type="EMBL" id="KAJ4969838.1"/>
    </source>
</evidence>
<dbReference type="Pfam" id="PF07647">
    <property type="entry name" value="SAM_2"/>
    <property type="match status" value="1"/>
</dbReference>
<dbReference type="Gene3D" id="1.10.150.50">
    <property type="entry name" value="Transcription Factor, Ets-1"/>
    <property type="match status" value="1"/>
</dbReference>
<dbReference type="AlphaFoldDB" id="A0A9Q0QS42"/>
<dbReference type="SMART" id="SM00454">
    <property type="entry name" value="SAM"/>
    <property type="match status" value="1"/>
</dbReference>
<gene>
    <name evidence="3" type="ORF">NE237_002937</name>
</gene>
<reference evidence="3" key="1">
    <citation type="journal article" date="2023" name="Plant J.">
        <title>The genome of the king protea, Protea cynaroides.</title>
        <authorList>
            <person name="Chang J."/>
            <person name="Duong T.A."/>
            <person name="Schoeman C."/>
            <person name="Ma X."/>
            <person name="Roodt D."/>
            <person name="Barker N."/>
            <person name="Li Z."/>
            <person name="Van de Peer Y."/>
            <person name="Mizrachi E."/>
        </authorList>
    </citation>
    <scope>NUCLEOTIDE SEQUENCE</scope>
    <source>
        <tissue evidence="3">Young leaves</tissue>
    </source>
</reference>
<dbReference type="SUPFAM" id="SSF47769">
    <property type="entry name" value="SAM/Pointed domain"/>
    <property type="match status" value="1"/>
</dbReference>